<evidence type="ECO:0000259" key="1">
    <source>
        <dbReference type="Pfam" id="PF17680"/>
    </source>
</evidence>
<dbReference type="Pfam" id="PF17680">
    <property type="entry name" value="FlgO"/>
    <property type="match status" value="1"/>
</dbReference>
<dbReference type="EMBL" id="CP026604">
    <property type="protein sequence ID" value="AWB66032.1"/>
    <property type="molecule type" value="Genomic_DNA"/>
</dbReference>
<gene>
    <name evidence="2" type="ORF">C2869_06075</name>
</gene>
<sequence>MIKKIFLSACLVQMFGCSSSPESEVVLPNVDLNVAQTTPSGLFPVPSHSPENFHSNWQARPHSHHASRQVLTNYVSRLAKDLISNLNQQYIYPIAVTSFVNLSSDLQTTNLAGNQIAEEMLTELRKLGLPVIDFKTTGNIQVTPEGDFVFSRTVGELKSTQGINNVLSGTMVWHETGLVINARIISLNDNSVLSAARLSIPYFVTDSIFAGPEQHRFTGYSKH</sequence>
<evidence type="ECO:0000313" key="2">
    <source>
        <dbReference type="EMBL" id="AWB66032.1"/>
    </source>
</evidence>
<reference evidence="2 3" key="1">
    <citation type="submission" date="2018-01" db="EMBL/GenBank/DDBJ databases">
        <title>Genome sequence of a Cantenovulum-like bacteria.</title>
        <authorList>
            <person name="Tan W.R."/>
            <person name="Lau N.-S."/>
            <person name="Go F."/>
            <person name="Amirul A.-A.A."/>
        </authorList>
    </citation>
    <scope>NUCLEOTIDE SEQUENCE [LARGE SCALE GENOMIC DNA]</scope>
    <source>
        <strain evidence="2 3">CCB-QB4</strain>
    </source>
</reference>
<organism evidence="2 3">
    <name type="scientific">Saccharobesus litoralis</name>
    <dbReference type="NCBI Taxonomy" id="2172099"/>
    <lineage>
        <taxon>Bacteria</taxon>
        <taxon>Pseudomonadati</taxon>
        <taxon>Pseudomonadota</taxon>
        <taxon>Gammaproteobacteria</taxon>
        <taxon>Alteromonadales</taxon>
        <taxon>Alteromonadaceae</taxon>
        <taxon>Saccharobesus</taxon>
    </lineage>
</organism>
<evidence type="ECO:0000313" key="3">
    <source>
        <dbReference type="Proteomes" id="UP000244441"/>
    </source>
</evidence>
<dbReference type="OrthoDB" id="6116374at2"/>
<dbReference type="KEGG" id="cate:C2869_06075"/>
<proteinExistence type="predicted"/>
<dbReference type="RefSeq" id="WP_108602104.1">
    <property type="nucleotide sequence ID" value="NZ_CP026604.1"/>
</dbReference>
<dbReference type="Proteomes" id="UP000244441">
    <property type="component" value="Chromosome"/>
</dbReference>
<keyword evidence="3" id="KW-1185">Reference proteome</keyword>
<accession>A0A2S0VPB7</accession>
<dbReference type="InterPro" id="IPR041215">
    <property type="entry name" value="FlgO_dom"/>
</dbReference>
<name>A0A2S0VPB7_9ALTE</name>
<protein>
    <recommendedName>
        <fullName evidence="1">FlgO domain-containing protein</fullName>
    </recommendedName>
</protein>
<dbReference type="AlphaFoldDB" id="A0A2S0VPB7"/>
<feature type="domain" description="FlgO" evidence="1">
    <location>
        <begin position="77"/>
        <end position="203"/>
    </location>
</feature>